<dbReference type="HOGENOM" id="CLU_3377374_0_0_1"/>
<evidence type="ECO:0000313" key="3">
    <source>
        <dbReference type="Proteomes" id="UP000001312"/>
    </source>
</evidence>
<name>A7F4T8_SCLS1</name>
<dbReference type="KEGG" id="ssl:SS1G_12613"/>
<dbReference type="RefSeq" id="XP_001586626.1">
    <property type="nucleotide sequence ID" value="XM_001586576.1"/>
</dbReference>
<keyword evidence="3" id="KW-1185">Reference proteome</keyword>
<feature type="region of interest" description="Disordered" evidence="1">
    <location>
        <begin position="1"/>
        <end position="34"/>
    </location>
</feature>
<reference evidence="3" key="1">
    <citation type="journal article" date="2011" name="PLoS Genet.">
        <title>Genomic analysis of the necrotrophic fungal pathogens Sclerotinia sclerotiorum and Botrytis cinerea.</title>
        <authorList>
            <person name="Amselem J."/>
            <person name="Cuomo C.A."/>
            <person name="van Kan J.A."/>
            <person name="Viaud M."/>
            <person name="Benito E.P."/>
            <person name="Couloux A."/>
            <person name="Coutinho P.M."/>
            <person name="de Vries R.P."/>
            <person name="Dyer P.S."/>
            <person name="Fillinger S."/>
            <person name="Fournier E."/>
            <person name="Gout L."/>
            <person name="Hahn M."/>
            <person name="Kohn L."/>
            <person name="Lapalu N."/>
            <person name="Plummer K.M."/>
            <person name="Pradier J.M."/>
            <person name="Quevillon E."/>
            <person name="Sharon A."/>
            <person name="Simon A."/>
            <person name="ten Have A."/>
            <person name="Tudzynski B."/>
            <person name="Tudzynski P."/>
            <person name="Wincker P."/>
            <person name="Andrew M."/>
            <person name="Anthouard V."/>
            <person name="Beever R.E."/>
            <person name="Beffa R."/>
            <person name="Benoit I."/>
            <person name="Bouzid O."/>
            <person name="Brault B."/>
            <person name="Chen Z."/>
            <person name="Choquer M."/>
            <person name="Collemare J."/>
            <person name="Cotton P."/>
            <person name="Danchin E.G."/>
            <person name="Da Silva C."/>
            <person name="Gautier A."/>
            <person name="Giraud C."/>
            <person name="Giraud T."/>
            <person name="Gonzalez C."/>
            <person name="Grossetete S."/>
            <person name="Guldener U."/>
            <person name="Henrissat B."/>
            <person name="Howlett B.J."/>
            <person name="Kodira C."/>
            <person name="Kretschmer M."/>
            <person name="Lappartient A."/>
            <person name="Leroch M."/>
            <person name="Levis C."/>
            <person name="Mauceli E."/>
            <person name="Neuveglise C."/>
            <person name="Oeser B."/>
            <person name="Pearson M."/>
            <person name="Poulain J."/>
            <person name="Poussereau N."/>
            <person name="Quesneville H."/>
            <person name="Rascle C."/>
            <person name="Schumacher J."/>
            <person name="Segurens B."/>
            <person name="Sexton A."/>
            <person name="Silva E."/>
            <person name="Sirven C."/>
            <person name="Soanes D.M."/>
            <person name="Talbot N.J."/>
            <person name="Templeton M."/>
            <person name="Yandava C."/>
            <person name="Yarden O."/>
            <person name="Zeng Q."/>
            <person name="Rollins J.A."/>
            <person name="Lebrun M.H."/>
            <person name="Dickman M."/>
        </authorList>
    </citation>
    <scope>NUCLEOTIDE SEQUENCE [LARGE SCALE GENOMIC DNA]</scope>
    <source>
        <strain evidence="3">ATCC 18683 / 1980 / Ss-1</strain>
    </source>
</reference>
<dbReference type="EMBL" id="CH476641">
    <property type="protein sequence ID" value="EDN97759.1"/>
    <property type="molecule type" value="Genomic_DNA"/>
</dbReference>
<feature type="compositionally biased region" description="Polar residues" evidence="1">
    <location>
        <begin position="1"/>
        <end position="20"/>
    </location>
</feature>
<protein>
    <submittedName>
        <fullName evidence="2">Uncharacterized protein</fullName>
    </submittedName>
</protein>
<evidence type="ECO:0000313" key="2">
    <source>
        <dbReference type="EMBL" id="EDN97759.1"/>
    </source>
</evidence>
<dbReference type="AlphaFoldDB" id="A7F4T8"/>
<proteinExistence type="predicted"/>
<evidence type="ECO:0000256" key="1">
    <source>
        <dbReference type="SAM" id="MobiDB-lite"/>
    </source>
</evidence>
<organism evidence="2 3">
    <name type="scientific">Sclerotinia sclerotiorum (strain ATCC 18683 / 1980 / Ss-1)</name>
    <name type="common">White mold</name>
    <name type="synonym">Whetzelinia sclerotiorum</name>
    <dbReference type="NCBI Taxonomy" id="665079"/>
    <lineage>
        <taxon>Eukaryota</taxon>
        <taxon>Fungi</taxon>
        <taxon>Dikarya</taxon>
        <taxon>Ascomycota</taxon>
        <taxon>Pezizomycotina</taxon>
        <taxon>Leotiomycetes</taxon>
        <taxon>Helotiales</taxon>
        <taxon>Sclerotiniaceae</taxon>
        <taxon>Sclerotinia</taxon>
    </lineage>
</organism>
<dbReference type="GeneID" id="5482619"/>
<gene>
    <name evidence="2" type="ORF">SS1G_12613</name>
</gene>
<accession>A7F4T8</accession>
<dbReference type="InParanoid" id="A7F4T8"/>
<sequence length="34" mass="3514">MSVSHQTQKSLQPGATGTSSLPPPPKTNTHHGCT</sequence>
<dbReference type="Proteomes" id="UP000001312">
    <property type="component" value="Unassembled WGS sequence"/>
</dbReference>